<proteinExistence type="predicted"/>
<dbReference type="Pfam" id="PF16683">
    <property type="entry name" value="TGase_elicitor"/>
    <property type="match status" value="1"/>
</dbReference>
<protein>
    <submittedName>
        <fullName evidence="1">Unnamed protein product</fullName>
    </submittedName>
</protein>
<sequence length="215" mass="23676">MDLEGLITAVYSAANISTVFTGHRFNGDDYSVDQYSRILDPTYRDLNPGFSHIAAANMLGRLNTPFIIDGNTNYPVWNIAVGRFEVYNQTAMTPAEAAQKFYAVDSYPFNDAAKGIFHVLSRLSWGNETFAYSNGTLADPSLNANQNSGEDYEYLLELNEASEIIGGEWLNYSANSHPDFLWFPNGKPAADTVTSFGLSYANVTMLLEKSAACSN</sequence>
<organism evidence="1 2">
    <name type="scientific">Phytophthora lilii</name>
    <dbReference type="NCBI Taxonomy" id="2077276"/>
    <lineage>
        <taxon>Eukaryota</taxon>
        <taxon>Sar</taxon>
        <taxon>Stramenopiles</taxon>
        <taxon>Oomycota</taxon>
        <taxon>Peronosporomycetes</taxon>
        <taxon>Peronosporales</taxon>
        <taxon>Peronosporaceae</taxon>
        <taxon>Phytophthora</taxon>
    </lineage>
</organism>
<keyword evidence="2" id="KW-1185">Reference proteome</keyword>
<dbReference type="OrthoDB" id="10249031at2759"/>
<gene>
    <name evidence="1" type="ORF">Plil01_001277800</name>
</gene>
<comment type="caution">
    <text evidence="1">The sequence shown here is derived from an EMBL/GenBank/DDBJ whole genome shotgun (WGS) entry which is preliminary data.</text>
</comment>
<dbReference type="EMBL" id="BSXW01000810">
    <property type="protein sequence ID" value="GMF30008.1"/>
    <property type="molecule type" value="Genomic_DNA"/>
</dbReference>
<evidence type="ECO:0000313" key="1">
    <source>
        <dbReference type="EMBL" id="GMF30008.1"/>
    </source>
</evidence>
<dbReference type="Proteomes" id="UP001165083">
    <property type="component" value="Unassembled WGS sequence"/>
</dbReference>
<accession>A0A9W6UD08</accession>
<dbReference type="GO" id="GO:0016755">
    <property type="term" value="F:aminoacyltransferase activity"/>
    <property type="evidence" value="ECO:0007669"/>
    <property type="project" value="InterPro"/>
</dbReference>
<reference evidence="1" key="1">
    <citation type="submission" date="2023-04" db="EMBL/GenBank/DDBJ databases">
        <title>Phytophthora lilii NBRC 32176.</title>
        <authorList>
            <person name="Ichikawa N."/>
            <person name="Sato H."/>
            <person name="Tonouchi N."/>
        </authorList>
    </citation>
    <scope>NUCLEOTIDE SEQUENCE</scope>
    <source>
        <strain evidence="1">NBRC 32176</strain>
    </source>
</reference>
<dbReference type="InterPro" id="IPR032048">
    <property type="entry name" value="TGase_elicitor"/>
</dbReference>
<dbReference type="AlphaFoldDB" id="A0A9W6UD08"/>
<evidence type="ECO:0000313" key="2">
    <source>
        <dbReference type="Proteomes" id="UP001165083"/>
    </source>
</evidence>
<name>A0A9W6UD08_9STRA</name>